<dbReference type="InterPro" id="IPR015590">
    <property type="entry name" value="Aldehyde_DH_dom"/>
</dbReference>
<accession>A0A3L6MQM6</accession>
<keyword evidence="2" id="KW-0125">Carotenoid biosynthesis</keyword>
<feature type="domain" description="Aldehyde dehydrogenase" evidence="9">
    <location>
        <begin position="7"/>
        <end position="441"/>
    </location>
</feature>
<name>A0A3L6MQM6_FUSOX</name>
<organism evidence="10 11">
    <name type="scientific">Fusarium oxysporum f. sp. cepae</name>
    <dbReference type="NCBI Taxonomy" id="396571"/>
    <lineage>
        <taxon>Eukaryota</taxon>
        <taxon>Fungi</taxon>
        <taxon>Dikarya</taxon>
        <taxon>Ascomycota</taxon>
        <taxon>Pezizomycotina</taxon>
        <taxon>Sordariomycetes</taxon>
        <taxon>Hypocreomycetidae</taxon>
        <taxon>Hypocreales</taxon>
        <taxon>Nectriaceae</taxon>
        <taxon>Fusarium</taxon>
        <taxon>Fusarium oxysporum species complex</taxon>
    </lineage>
</organism>
<comment type="caution">
    <text evidence="10">The sequence shown here is derived from an EMBL/GenBank/DDBJ whole genome shotgun (WGS) entry which is preliminary data.</text>
</comment>
<dbReference type="InterPro" id="IPR012394">
    <property type="entry name" value="Aldehyde_DH_NAD(P)"/>
</dbReference>
<gene>
    <name evidence="10" type="ORF">BFJ65_g18663</name>
</gene>
<dbReference type="Gene3D" id="3.40.605.10">
    <property type="entry name" value="Aldehyde Dehydrogenase, Chain A, domain 1"/>
    <property type="match status" value="1"/>
</dbReference>
<evidence type="ECO:0000256" key="2">
    <source>
        <dbReference type="ARBA" id="ARBA00022746"/>
    </source>
</evidence>
<keyword evidence="8" id="KW-0812">Transmembrane</keyword>
<reference evidence="10 11" key="1">
    <citation type="journal article" date="2018" name="Sci. Rep.">
        <title>Characterisation of pathogen-specific regions and novel effector candidates in Fusarium oxysporum f. sp. cepae.</title>
        <authorList>
            <person name="Armitage A.D."/>
            <person name="Taylor A."/>
            <person name="Sobczyk M.K."/>
            <person name="Baxter L."/>
            <person name="Greenfield B.P."/>
            <person name="Bates H.J."/>
            <person name="Wilson F."/>
            <person name="Jackson A.C."/>
            <person name="Ott S."/>
            <person name="Harrison R.J."/>
            <person name="Clarkson J.P."/>
        </authorList>
    </citation>
    <scope>NUCLEOTIDE SEQUENCE [LARGE SCALE GENOMIC DNA]</scope>
    <source>
        <strain evidence="10 11">FoC_Fus2</strain>
    </source>
</reference>
<dbReference type="PANTHER" id="PTHR43570">
    <property type="entry name" value="ALDEHYDE DEHYDROGENASE"/>
    <property type="match status" value="1"/>
</dbReference>
<evidence type="ECO:0000256" key="3">
    <source>
        <dbReference type="ARBA" id="ARBA00023002"/>
    </source>
</evidence>
<dbReference type="GO" id="GO:0004029">
    <property type="term" value="F:aldehyde dehydrogenase (NAD+) activity"/>
    <property type="evidence" value="ECO:0007669"/>
    <property type="project" value="TreeGrafter"/>
</dbReference>
<evidence type="ECO:0000313" key="11">
    <source>
        <dbReference type="Proteomes" id="UP000270866"/>
    </source>
</evidence>
<dbReference type="FunFam" id="3.40.605.10:FF:000004">
    <property type="entry name" value="Aldehyde dehydrogenase"/>
    <property type="match status" value="1"/>
</dbReference>
<dbReference type="InterPro" id="IPR029510">
    <property type="entry name" value="Ald_DH_CS_GLU"/>
</dbReference>
<dbReference type="EMBL" id="MRCU01000021">
    <property type="protein sequence ID" value="RKK06466.1"/>
    <property type="molecule type" value="Genomic_DNA"/>
</dbReference>
<protein>
    <recommendedName>
        <fullName evidence="4">Aldehyde dehydrogenase</fullName>
    </recommendedName>
</protein>
<evidence type="ECO:0000256" key="4">
    <source>
        <dbReference type="PIRNR" id="PIRNR036492"/>
    </source>
</evidence>
<dbReference type="GO" id="GO:0006081">
    <property type="term" value="P:aldehyde metabolic process"/>
    <property type="evidence" value="ECO:0007669"/>
    <property type="project" value="InterPro"/>
</dbReference>
<dbReference type="PANTHER" id="PTHR43570:SF11">
    <property type="entry name" value="ALDEHYDE DEHYDROGENASE"/>
    <property type="match status" value="1"/>
</dbReference>
<dbReference type="Pfam" id="PF00171">
    <property type="entry name" value="Aldedh"/>
    <property type="match status" value="1"/>
</dbReference>
<evidence type="ECO:0000256" key="6">
    <source>
        <dbReference type="PROSITE-ProRule" id="PRU10007"/>
    </source>
</evidence>
<dbReference type="PIRSF" id="PIRSF036492">
    <property type="entry name" value="ALDH"/>
    <property type="match status" value="1"/>
</dbReference>
<dbReference type="InterPro" id="IPR016162">
    <property type="entry name" value="Ald_DH_N"/>
</dbReference>
<feature type="transmembrane region" description="Helical" evidence="8">
    <location>
        <begin position="116"/>
        <end position="140"/>
    </location>
</feature>
<evidence type="ECO:0000256" key="5">
    <source>
        <dbReference type="PIRSR" id="PIRSR036492-1"/>
    </source>
</evidence>
<dbReference type="InterPro" id="IPR016161">
    <property type="entry name" value="Ald_DH/histidinol_DH"/>
</dbReference>
<comment type="similarity">
    <text evidence="1 4 7">Belongs to the aldehyde dehydrogenase family.</text>
</comment>
<feature type="active site" evidence="5 6">
    <location>
        <position position="221"/>
    </location>
</feature>
<keyword evidence="8" id="KW-0472">Membrane</keyword>
<evidence type="ECO:0000256" key="7">
    <source>
        <dbReference type="RuleBase" id="RU003345"/>
    </source>
</evidence>
<evidence type="ECO:0000256" key="1">
    <source>
        <dbReference type="ARBA" id="ARBA00009986"/>
    </source>
</evidence>
<evidence type="ECO:0000259" key="9">
    <source>
        <dbReference type="Pfam" id="PF00171"/>
    </source>
</evidence>
<dbReference type="InterPro" id="IPR016163">
    <property type="entry name" value="Ald_DH_C"/>
</dbReference>
<sequence length="525" mass="58354">MANNFVHTSSEDIARITTTLRATFRSNKTKELQWRLSQLRKLYWAIKDSIPALVEALYKDLRKSEHEAILSEIDWVTNDCLYMIKNLEKFAKDEPVPGVPAAASFMMKPRIRKEPLGMVLVIGAYNFPVQLCLVPLIGAISAGCVAVLKPSEGAPNTAMVLDKIVHSSLDPEAFAVINGAVHETTRLLDVKWDKIFYTGSTHVGKVIAAKAAQSLTPVCLELGGLNPAFVTRNADLRIAAQRLAWGKSLNAGQVCISQNYILADKLIVPDLIDAFNATFRQFFPIGPKDSLDYARIINLRHFRRLKNMLDETNGDIVVGGGYDEAELFLEPTIVLVKSIDDIVIREESFGPIFGLLPYETLDEAIQLANQVHATPLALFAFGNKAETGKILSCVTSGGATINDAFSHASILTVPFGGVGDSGIGSYRGRASFEIFTHRRSVASVPTWIDRFLRVRYLPYLRNELTKVRHMNNLKPDFDRDGRRVTYWARLRHGMKILLGVFVGWFAIMTVVKKRTVIGWGTLSTM</sequence>
<evidence type="ECO:0000313" key="10">
    <source>
        <dbReference type="EMBL" id="RKK06466.1"/>
    </source>
</evidence>
<dbReference type="CDD" id="cd07135">
    <property type="entry name" value="ALDH_F14-YMR110C"/>
    <property type="match status" value="1"/>
</dbReference>
<dbReference type="Proteomes" id="UP000270866">
    <property type="component" value="Unassembled WGS sequence"/>
</dbReference>
<feature type="active site" evidence="5">
    <location>
        <position position="255"/>
    </location>
</feature>
<dbReference type="Gene3D" id="3.40.309.10">
    <property type="entry name" value="Aldehyde Dehydrogenase, Chain A, domain 2"/>
    <property type="match status" value="1"/>
</dbReference>
<dbReference type="GO" id="GO:0016117">
    <property type="term" value="P:carotenoid biosynthetic process"/>
    <property type="evidence" value="ECO:0007669"/>
    <property type="project" value="UniProtKB-KW"/>
</dbReference>
<dbReference type="SUPFAM" id="SSF53720">
    <property type="entry name" value="ALDH-like"/>
    <property type="match status" value="1"/>
</dbReference>
<keyword evidence="8" id="KW-1133">Transmembrane helix</keyword>
<keyword evidence="3 4" id="KW-0560">Oxidoreductase</keyword>
<dbReference type="AlphaFoldDB" id="A0A3L6MQM6"/>
<proteinExistence type="inferred from homology"/>
<evidence type="ECO:0000256" key="8">
    <source>
        <dbReference type="SAM" id="Phobius"/>
    </source>
</evidence>
<dbReference type="GO" id="GO:0005737">
    <property type="term" value="C:cytoplasm"/>
    <property type="evidence" value="ECO:0007669"/>
    <property type="project" value="TreeGrafter"/>
</dbReference>
<dbReference type="PROSITE" id="PS00687">
    <property type="entry name" value="ALDEHYDE_DEHYDR_GLU"/>
    <property type="match status" value="1"/>
</dbReference>